<evidence type="ECO:0000256" key="3">
    <source>
        <dbReference type="ARBA" id="ARBA00022842"/>
    </source>
</evidence>
<dbReference type="Pfam" id="PF16360">
    <property type="entry name" value="GTP-bdg_M"/>
    <property type="match status" value="1"/>
</dbReference>
<sequence>MTLQPCTTCRRFIRFKHMFKVALRPDFLYSHCLRRQYSQLNTLLRKCNRTSQLPAFVSRLGSTLKWNRLFCTNSYREEILEGHPDEDIEELLRRDEKYQEYVREYFSIPETGQRVFLIQPNVKRGPQRSLSSIRSQLEESVALVETLPNWKVVGKKIVATKSPDSKPVFGKGNFASLTSEIQNCPAVTAIFISLNMLNTIQWTYLQNVWKIPVYDRYNIVLQIFKEYAKTKEVKLQVALAEIPYIRSRLPSVHGGSLSITAGGTKHTGGTTPMYLEQRYKYLQDWELKLKKALKKVRKQREIVRQNRLKKQIPIVAVVGYTNAGKTSIIKALTADAKLQPVDQLFATLDVTAHAGVLPNHMTVIYIDTVGFISNIPTTLIEAFAATLEDAIIADVVVHVRDISHEDTKAQSVNVYNTLKGMINPQKVENMIEVKNKVDLLLGRENLESESKEKCIYTNASSGAGVGKLKHCIQEAILNTSNWKQRKFRISMGSPLFQWLQQESSIVSAIPDDTKENLIVTVVLTDSTYYRFKAEFKKQRKKNLQATTDVTA</sequence>
<dbReference type="SUPFAM" id="SSF52540">
    <property type="entry name" value="P-loop containing nucleoside triphosphate hydrolases"/>
    <property type="match status" value="1"/>
</dbReference>
<evidence type="ECO:0000256" key="4">
    <source>
        <dbReference type="ARBA" id="ARBA00023134"/>
    </source>
</evidence>
<reference evidence="7" key="1">
    <citation type="submission" date="2025-08" db="UniProtKB">
        <authorList>
            <consortium name="RefSeq"/>
        </authorList>
    </citation>
    <scope>IDENTIFICATION</scope>
</reference>
<keyword evidence="3" id="KW-0460">Magnesium</keyword>
<dbReference type="PANTHER" id="PTHR10229:SF0">
    <property type="entry name" value="GTP-BINDING PROTEIN 6-RELATED"/>
    <property type="match status" value="1"/>
</dbReference>
<dbReference type="KEGG" id="osn:115216766"/>
<dbReference type="InterPro" id="IPR027417">
    <property type="entry name" value="P-loop_NTPase"/>
</dbReference>
<evidence type="ECO:0000256" key="2">
    <source>
        <dbReference type="ARBA" id="ARBA00022741"/>
    </source>
</evidence>
<dbReference type="InterPro" id="IPR030394">
    <property type="entry name" value="G_HFLX_dom"/>
</dbReference>
<dbReference type="CDD" id="cd01878">
    <property type="entry name" value="HflX"/>
    <property type="match status" value="1"/>
</dbReference>
<gene>
    <name evidence="7" type="primary">LOC115216766</name>
</gene>
<proteinExistence type="predicted"/>
<dbReference type="InterPro" id="IPR016496">
    <property type="entry name" value="GTPase_HflX"/>
</dbReference>
<dbReference type="NCBIfam" id="TIGR03156">
    <property type="entry name" value="GTP_HflX"/>
    <property type="match status" value="1"/>
</dbReference>
<evidence type="ECO:0000256" key="1">
    <source>
        <dbReference type="ARBA" id="ARBA00022723"/>
    </source>
</evidence>
<dbReference type="InterPro" id="IPR006073">
    <property type="entry name" value="GTP-bd"/>
</dbReference>
<dbReference type="Gene3D" id="3.40.50.300">
    <property type="entry name" value="P-loop containing nucleotide triphosphate hydrolases"/>
    <property type="match status" value="1"/>
</dbReference>
<evidence type="ECO:0000259" key="5">
    <source>
        <dbReference type="PROSITE" id="PS51705"/>
    </source>
</evidence>
<dbReference type="Pfam" id="PF13167">
    <property type="entry name" value="GTP-bdg_N"/>
    <property type="match status" value="1"/>
</dbReference>
<evidence type="ECO:0000313" key="7">
    <source>
        <dbReference type="RefSeq" id="XP_029642195.2"/>
    </source>
</evidence>
<dbReference type="FunFam" id="3.40.50.300:FF:000886">
    <property type="entry name" value="Putative GTP-binding protein 6"/>
    <property type="match status" value="1"/>
</dbReference>
<name>A0A6P7SV92_9MOLL</name>
<dbReference type="GO" id="GO:0043022">
    <property type="term" value="F:ribosome binding"/>
    <property type="evidence" value="ECO:0007669"/>
    <property type="project" value="TreeGrafter"/>
</dbReference>
<protein>
    <submittedName>
        <fullName evidence="7">GTP-binding protein 6</fullName>
    </submittedName>
</protein>
<accession>A0A6P7SV92</accession>
<keyword evidence="1" id="KW-0479">Metal-binding</keyword>
<keyword evidence="2" id="KW-0547">Nucleotide-binding</keyword>
<feature type="domain" description="Hflx-type G" evidence="5">
    <location>
        <begin position="313"/>
        <end position="406"/>
    </location>
</feature>
<dbReference type="AlphaFoldDB" id="A0A6P7SV92"/>
<evidence type="ECO:0000313" key="6">
    <source>
        <dbReference type="Proteomes" id="UP000515154"/>
    </source>
</evidence>
<dbReference type="Pfam" id="PF01926">
    <property type="entry name" value="MMR_HSR1"/>
    <property type="match status" value="1"/>
</dbReference>
<keyword evidence="6" id="KW-1185">Reference proteome</keyword>
<dbReference type="Gene3D" id="3.40.50.11060">
    <property type="entry name" value="GTPase HflX, N-terminal domain"/>
    <property type="match status" value="1"/>
</dbReference>
<dbReference type="InterPro" id="IPR032305">
    <property type="entry name" value="GTP-bd_M"/>
</dbReference>
<keyword evidence="4" id="KW-0342">GTP-binding</keyword>
<dbReference type="InterPro" id="IPR025121">
    <property type="entry name" value="GTPase_HflX_N"/>
</dbReference>
<dbReference type="GO" id="GO:0005737">
    <property type="term" value="C:cytoplasm"/>
    <property type="evidence" value="ECO:0007669"/>
    <property type="project" value="TreeGrafter"/>
</dbReference>
<dbReference type="GO" id="GO:0046872">
    <property type="term" value="F:metal ion binding"/>
    <property type="evidence" value="ECO:0007669"/>
    <property type="project" value="UniProtKB-KW"/>
</dbReference>
<dbReference type="GO" id="GO:0005525">
    <property type="term" value="F:GTP binding"/>
    <property type="evidence" value="ECO:0007669"/>
    <property type="project" value="UniProtKB-KW"/>
</dbReference>
<dbReference type="RefSeq" id="XP_029642195.2">
    <property type="nucleotide sequence ID" value="XM_029786335.2"/>
</dbReference>
<organism evidence="6 7">
    <name type="scientific">Octopus sinensis</name>
    <name type="common">East Asian common octopus</name>
    <dbReference type="NCBI Taxonomy" id="2607531"/>
    <lineage>
        <taxon>Eukaryota</taxon>
        <taxon>Metazoa</taxon>
        <taxon>Spiralia</taxon>
        <taxon>Lophotrochozoa</taxon>
        <taxon>Mollusca</taxon>
        <taxon>Cephalopoda</taxon>
        <taxon>Coleoidea</taxon>
        <taxon>Octopodiformes</taxon>
        <taxon>Octopoda</taxon>
        <taxon>Incirrata</taxon>
        <taxon>Octopodidae</taxon>
        <taxon>Octopus</taxon>
    </lineage>
</organism>
<dbReference type="InterPro" id="IPR042108">
    <property type="entry name" value="GTPase_HflX_N_sf"/>
</dbReference>
<dbReference type="PANTHER" id="PTHR10229">
    <property type="entry name" value="GTP-BINDING PROTEIN HFLX"/>
    <property type="match status" value="1"/>
</dbReference>
<dbReference type="PROSITE" id="PS51705">
    <property type="entry name" value="G_HFLX"/>
    <property type="match status" value="1"/>
</dbReference>
<dbReference type="Proteomes" id="UP000515154">
    <property type="component" value="Linkage group LG10"/>
</dbReference>